<keyword evidence="3" id="KW-1185">Reference proteome</keyword>
<evidence type="ECO:0000313" key="3">
    <source>
        <dbReference type="Proteomes" id="UP000829196"/>
    </source>
</evidence>
<organism evidence="2 3">
    <name type="scientific">Dendrobium nobile</name>
    <name type="common">Orchid</name>
    <dbReference type="NCBI Taxonomy" id="94219"/>
    <lineage>
        <taxon>Eukaryota</taxon>
        <taxon>Viridiplantae</taxon>
        <taxon>Streptophyta</taxon>
        <taxon>Embryophyta</taxon>
        <taxon>Tracheophyta</taxon>
        <taxon>Spermatophyta</taxon>
        <taxon>Magnoliopsida</taxon>
        <taxon>Liliopsida</taxon>
        <taxon>Asparagales</taxon>
        <taxon>Orchidaceae</taxon>
        <taxon>Epidendroideae</taxon>
        <taxon>Malaxideae</taxon>
        <taxon>Dendrobiinae</taxon>
        <taxon>Dendrobium</taxon>
    </lineage>
</organism>
<evidence type="ECO:0000313" key="2">
    <source>
        <dbReference type="EMBL" id="KAI0511417.1"/>
    </source>
</evidence>
<dbReference type="AlphaFoldDB" id="A0A8T3BGR9"/>
<feature type="region of interest" description="Disordered" evidence="1">
    <location>
        <begin position="16"/>
        <end position="47"/>
    </location>
</feature>
<dbReference type="Proteomes" id="UP000829196">
    <property type="component" value="Unassembled WGS sequence"/>
</dbReference>
<name>A0A8T3BGR9_DENNO</name>
<comment type="caution">
    <text evidence="2">The sequence shown here is derived from an EMBL/GenBank/DDBJ whole genome shotgun (WGS) entry which is preliminary data.</text>
</comment>
<evidence type="ECO:0000256" key="1">
    <source>
        <dbReference type="SAM" id="MobiDB-lite"/>
    </source>
</evidence>
<proteinExistence type="predicted"/>
<accession>A0A8T3BGR9</accession>
<dbReference type="EMBL" id="JAGYWB010000009">
    <property type="protein sequence ID" value="KAI0511417.1"/>
    <property type="molecule type" value="Genomic_DNA"/>
</dbReference>
<feature type="compositionally biased region" description="Basic and acidic residues" evidence="1">
    <location>
        <begin position="16"/>
        <end position="43"/>
    </location>
</feature>
<sequence>MCLAWSQVGRRQFGDLEQRDEAAAREQRLEETDEGRVHGRSHEWLNPPPPAPGMCQMTCYVSLRKFCVIEENVGSGCEIVSRLCPSRGFCRLGVGLWKLQVNMG</sequence>
<gene>
    <name evidence="2" type="ORF">KFK09_012047</name>
</gene>
<reference evidence="2" key="1">
    <citation type="journal article" date="2022" name="Front. Genet.">
        <title>Chromosome-Scale Assembly of the Dendrobium nobile Genome Provides Insights Into the Molecular Mechanism of the Biosynthesis of the Medicinal Active Ingredient of Dendrobium.</title>
        <authorList>
            <person name="Xu Q."/>
            <person name="Niu S.-C."/>
            <person name="Li K.-L."/>
            <person name="Zheng P.-J."/>
            <person name="Zhang X.-J."/>
            <person name="Jia Y."/>
            <person name="Liu Y."/>
            <person name="Niu Y.-X."/>
            <person name="Yu L.-H."/>
            <person name="Chen D.-F."/>
            <person name="Zhang G.-Q."/>
        </authorList>
    </citation>
    <scope>NUCLEOTIDE SEQUENCE</scope>
    <source>
        <tissue evidence="2">Leaf</tissue>
    </source>
</reference>
<protein>
    <submittedName>
        <fullName evidence="2">Uncharacterized protein</fullName>
    </submittedName>
</protein>